<dbReference type="Pfam" id="PF13443">
    <property type="entry name" value="HTH_26"/>
    <property type="match status" value="1"/>
</dbReference>
<dbReference type="InterPro" id="IPR001387">
    <property type="entry name" value="Cro/C1-type_HTH"/>
</dbReference>
<evidence type="ECO:0000313" key="3">
    <source>
        <dbReference type="Proteomes" id="UP000018211"/>
    </source>
</evidence>
<sequence length="244" mass="27933">MSETSKVVDELKRQLKLSSIKYVDIARELNLTEGSVKRLLASGNQISLERLNVICELMGMEMAELFKLASPTQEITALTFEQEKQLVENKGLLLVAVCVVNGYRFEEIMAQYAFSEPELIQKLAQLDKLNIIELLPQNRVKLKLSPTFSWIAGGPMQRFFQQQVQSEFFRSHFSGEDEKLVMATGLMSLPTNKKLQKRIEKLIADFYSACRDDGDLTISDRHGTSMIVALRQWSLPEFKEYERS</sequence>
<name>A0AAV2VJX4_9VIBR</name>
<dbReference type="Proteomes" id="UP000018211">
    <property type="component" value="Unassembled WGS sequence"/>
</dbReference>
<organism evidence="2 3">
    <name type="scientific">Vibrio nigripulchritudo SOn1</name>
    <dbReference type="NCBI Taxonomy" id="1238450"/>
    <lineage>
        <taxon>Bacteria</taxon>
        <taxon>Pseudomonadati</taxon>
        <taxon>Pseudomonadota</taxon>
        <taxon>Gammaproteobacteria</taxon>
        <taxon>Vibrionales</taxon>
        <taxon>Vibrionaceae</taxon>
        <taxon>Vibrio</taxon>
    </lineage>
</organism>
<dbReference type="InterPro" id="IPR010982">
    <property type="entry name" value="Lambda_DNA-bd_dom_sf"/>
</dbReference>
<dbReference type="RefSeq" id="WP_022610612.1">
    <property type="nucleotide sequence ID" value="NZ_LK391965.1"/>
</dbReference>
<proteinExistence type="predicted"/>
<accession>A0AAV2VJX4</accession>
<protein>
    <recommendedName>
        <fullName evidence="1">HTH cro/C1-type domain-containing protein</fullName>
    </recommendedName>
</protein>
<gene>
    <name evidence="2" type="ORF">VIBNISOn1_1300022</name>
</gene>
<dbReference type="GO" id="GO:0003677">
    <property type="term" value="F:DNA binding"/>
    <property type="evidence" value="ECO:0007669"/>
    <property type="project" value="InterPro"/>
</dbReference>
<dbReference type="EMBL" id="CAOF01000036">
    <property type="protein sequence ID" value="CCO44955.1"/>
    <property type="molecule type" value="Genomic_DNA"/>
</dbReference>
<reference evidence="2 3" key="1">
    <citation type="journal article" date="2013" name="ISME J.">
        <title>Comparative genomics of pathogenic lineages of Vibrio nigripulchritudo identifies virulence-associated traits.</title>
        <authorList>
            <person name="Goudenege D."/>
            <person name="Labreuche Y."/>
            <person name="Krin E."/>
            <person name="Ansquer D."/>
            <person name="Mangenot S."/>
            <person name="Calteau A."/>
            <person name="Medigue C."/>
            <person name="Mazel D."/>
            <person name="Polz M.F."/>
            <person name="Le Roux F."/>
        </authorList>
    </citation>
    <scope>NUCLEOTIDE SEQUENCE [LARGE SCALE GENOMIC DNA]</scope>
    <source>
        <strain evidence="2 3">SOn1</strain>
    </source>
</reference>
<evidence type="ECO:0000313" key="2">
    <source>
        <dbReference type="EMBL" id="CCO44955.1"/>
    </source>
</evidence>
<evidence type="ECO:0000259" key="1">
    <source>
        <dbReference type="Pfam" id="PF13443"/>
    </source>
</evidence>
<comment type="caution">
    <text evidence="2">The sequence shown here is derived from an EMBL/GenBank/DDBJ whole genome shotgun (WGS) entry which is preliminary data.</text>
</comment>
<dbReference type="AlphaFoldDB" id="A0AAV2VJX4"/>
<feature type="domain" description="HTH cro/C1-type" evidence="1">
    <location>
        <begin position="11"/>
        <end position="68"/>
    </location>
</feature>
<dbReference type="SUPFAM" id="SSF47413">
    <property type="entry name" value="lambda repressor-like DNA-binding domains"/>
    <property type="match status" value="1"/>
</dbReference>